<accession>A0A3E0I639</accession>
<dbReference type="SUPFAM" id="SSF53300">
    <property type="entry name" value="vWA-like"/>
    <property type="match status" value="1"/>
</dbReference>
<keyword evidence="1" id="KW-1133">Transmembrane helix</keyword>
<dbReference type="RefSeq" id="WP_116173286.1">
    <property type="nucleotide sequence ID" value="NZ_CP144375.1"/>
</dbReference>
<keyword evidence="1" id="KW-0812">Transmembrane</keyword>
<gene>
    <name evidence="3" type="ORF">BCF44_102421</name>
</gene>
<comment type="caution">
    <text evidence="3">The sequence shown here is derived from an EMBL/GenBank/DDBJ whole genome shotgun (WGS) entry which is preliminary data.</text>
</comment>
<dbReference type="EMBL" id="QUNO01000002">
    <property type="protein sequence ID" value="REH54189.1"/>
    <property type="molecule type" value="Genomic_DNA"/>
</dbReference>
<dbReference type="InterPro" id="IPR002035">
    <property type="entry name" value="VWF_A"/>
</dbReference>
<protein>
    <submittedName>
        <fullName evidence="3">Extracellular solute-binding protein</fullName>
    </submittedName>
</protein>
<dbReference type="AlphaFoldDB" id="A0A3E0I639"/>
<organism evidence="3 4">
    <name type="scientific">Kutzneria buriramensis</name>
    <dbReference type="NCBI Taxonomy" id="1045776"/>
    <lineage>
        <taxon>Bacteria</taxon>
        <taxon>Bacillati</taxon>
        <taxon>Actinomycetota</taxon>
        <taxon>Actinomycetes</taxon>
        <taxon>Pseudonocardiales</taxon>
        <taxon>Pseudonocardiaceae</taxon>
        <taxon>Kutzneria</taxon>
    </lineage>
</organism>
<feature type="transmembrane region" description="Helical" evidence="1">
    <location>
        <begin position="20"/>
        <end position="39"/>
    </location>
</feature>
<keyword evidence="1" id="KW-0472">Membrane</keyword>
<dbReference type="PROSITE" id="PS50234">
    <property type="entry name" value="VWFA"/>
    <property type="match status" value="1"/>
</dbReference>
<dbReference type="SUPFAM" id="SSF53850">
    <property type="entry name" value="Periplasmic binding protein-like II"/>
    <property type="match status" value="1"/>
</dbReference>
<reference evidence="3 4" key="1">
    <citation type="submission" date="2018-08" db="EMBL/GenBank/DDBJ databases">
        <title>Genomic Encyclopedia of Archaeal and Bacterial Type Strains, Phase II (KMG-II): from individual species to whole genera.</title>
        <authorList>
            <person name="Goeker M."/>
        </authorList>
    </citation>
    <scope>NUCLEOTIDE SEQUENCE [LARGE SCALE GENOMIC DNA]</scope>
    <source>
        <strain evidence="3 4">DSM 45791</strain>
    </source>
</reference>
<dbReference type="Proteomes" id="UP000256269">
    <property type="component" value="Unassembled WGS sequence"/>
</dbReference>
<keyword evidence="4" id="KW-1185">Reference proteome</keyword>
<sequence length="589" mass="61202">MARHRALVTRVRRGMAKWPVAITGLVVLVLLGWLAWTWLGGVLERRAAAEANGCTNGDVVLRVAVTPSIAEPVRDAAQAWTNTNPVVDDSCVRLQVQSVDSQTVLTGLTTKWDEGKLGTQPAAWLPDSTLWANRLTAQNNTIIGTPPQSVATSPVVLATQQPGADALASGNLVQWTDLPGLTAAPNGWAGYGKPQWGKFRLAVPDPATNPASALAIQSALAGATAQGAGPVTTNMLGQQGVKDIITKLANSRASGAPADTLDALDGLAKAADIGTASYSAVPVTEVDLYRRNLGKDGAPKPASPLYEVPMGGASPAADFPFVTLSGTWVTSTQNKAAQQFRDFMRQPAQQKMFAKAGLRVSATSDHPTDAVGMRWPALTQNLVPADATTTQDISASWTTAAVGDEVLSVLVDTSPAMGTDGVNGVRQALTGEVDRTVSGSMGLWAYAAGLDGDKPYKQLVPAVRVDQSIDQLHVGIGKLNPGNGSQLYTSLLAVYQSVLANYQDGKHNRVVVVVAGKNDGGLTFDQLRAQLGGLKDGRKPVPVNIIAVGGNVDHDQLSAIAQDTGGSLSTVQNAGGVDAALAQLLSTTG</sequence>
<evidence type="ECO:0000313" key="3">
    <source>
        <dbReference type="EMBL" id="REH54189.1"/>
    </source>
</evidence>
<dbReference type="OrthoDB" id="5171781at2"/>
<evidence type="ECO:0000313" key="4">
    <source>
        <dbReference type="Proteomes" id="UP000256269"/>
    </source>
</evidence>
<evidence type="ECO:0000259" key="2">
    <source>
        <dbReference type="PROSITE" id="PS50234"/>
    </source>
</evidence>
<dbReference type="InterPro" id="IPR036465">
    <property type="entry name" value="vWFA_dom_sf"/>
</dbReference>
<evidence type="ECO:0000256" key="1">
    <source>
        <dbReference type="SAM" id="Phobius"/>
    </source>
</evidence>
<name>A0A3E0I639_9PSEU</name>
<dbReference type="Gene3D" id="3.40.50.410">
    <property type="entry name" value="von Willebrand factor, type A domain"/>
    <property type="match status" value="1"/>
</dbReference>
<dbReference type="Pfam" id="PF13531">
    <property type="entry name" value="SBP_bac_11"/>
    <property type="match status" value="1"/>
</dbReference>
<feature type="domain" description="VWFA" evidence="2">
    <location>
        <begin position="406"/>
        <end position="588"/>
    </location>
</feature>
<proteinExistence type="predicted"/>